<dbReference type="Proteomes" id="UP000005038">
    <property type="component" value="Unassembled WGS sequence"/>
</dbReference>
<dbReference type="OrthoDB" id="4384943at2"/>
<sequence>MAAHPSSSTRAATLATLDRLIAETKARRSELSAEIVSGKQREQQLRDAVDDARRAYRATNDGIAESARAIEIALLSGADRRTVRAMQRQHRQAEDDSDIEYQQRRQRWDHRAGDGPVRGCPVGDNHALRALLMQDVVVGSYRHDPTVDTVKVKVLRPGVKKAYAFVHVPARDPITLTYVFEHILADDDLAARVFTRLRLPASNYQRLRAAGTDSAATAPTATR</sequence>
<dbReference type="AlphaFoldDB" id="H5TS15"/>
<evidence type="ECO:0000313" key="3">
    <source>
        <dbReference type="Proteomes" id="UP000005038"/>
    </source>
</evidence>
<protein>
    <submittedName>
        <fullName evidence="2">Uncharacterized protein</fullName>
    </submittedName>
</protein>
<evidence type="ECO:0000256" key="1">
    <source>
        <dbReference type="SAM" id="MobiDB-lite"/>
    </source>
</evidence>
<reference evidence="2" key="1">
    <citation type="submission" date="2012-02" db="EMBL/GenBank/DDBJ databases">
        <title>Whole genome shotgun sequence of Gordonia otitidis NBRC 100426.</title>
        <authorList>
            <person name="Yoshida I."/>
            <person name="Hosoyama A."/>
            <person name="Tsuchikane K."/>
            <person name="Katsumata H."/>
            <person name="Yamazaki S."/>
            <person name="Fujita N."/>
        </authorList>
    </citation>
    <scope>NUCLEOTIDE SEQUENCE [LARGE SCALE GENOMIC DNA]</scope>
    <source>
        <strain evidence="2">NBRC 100426</strain>
    </source>
</reference>
<gene>
    <name evidence="2" type="ORF">GOOTI_206_00060</name>
</gene>
<dbReference type="RefSeq" id="WP_007240455.1">
    <property type="nucleotide sequence ID" value="NZ_BAFB01000206.1"/>
</dbReference>
<dbReference type="EMBL" id="BAFB01000206">
    <property type="protein sequence ID" value="GAB36273.1"/>
    <property type="molecule type" value="Genomic_DNA"/>
</dbReference>
<feature type="region of interest" description="Disordered" evidence="1">
    <location>
        <begin position="89"/>
        <end position="119"/>
    </location>
</feature>
<evidence type="ECO:0000313" key="2">
    <source>
        <dbReference type="EMBL" id="GAB36273.1"/>
    </source>
</evidence>
<keyword evidence="3" id="KW-1185">Reference proteome</keyword>
<dbReference type="STRING" id="1108044.GOOTI_206_00060"/>
<comment type="caution">
    <text evidence="2">The sequence shown here is derived from an EMBL/GenBank/DDBJ whole genome shotgun (WGS) entry which is preliminary data.</text>
</comment>
<proteinExistence type="predicted"/>
<organism evidence="2 3">
    <name type="scientific">Gordonia otitidis (strain DSM 44809 / CCUG 52243 / JCM 12355 / NBRC 100426 / IFM 10032)</name>
    <dbReference type="NCBI Taxonomy" id="1108044"/>
    <lineage>
        <taxon>Bacteria</taxon>
        <taxon>Bacillati</taxon>
        <taxon>Actinomycetota</taxon>
        <taxon>Actinomycetes</taxon>
        <taxon>Mycobacteriales</taxon>
        <taxon>Gordoniaceae</taxon>
        <taxon>Gordonia</taxon>
    </lineage>
</organism>
<name>H5TS15_GORO1</name>
<accession>H5TS15</accession>